<organism evidence="2 3">
    <name type="scientific">Pseudomonas knackmussii</name>
    <dbReference type="NCBI Taxonomy" id="65741"/>
    <lineage>
        <taxon>Bacteria</taxon>
        <taxon>Pseudomonadati</taxon>
        <taxon>Pseudomonadota</taxon>
        <taxon>Gammaproteobacteria</taxon>
        <taxon>Pseudomonadales</taxon>
        <taxon>Pseudomonadaceae</taxon>
        <taxon>Pseudomonas</taxon>
    </lineage>
</organism>
<reference evidence="2 3" key="1">
    <citation type="submission" date="2022-04" db="EMBL/GenBank/DDBJ databases">
        <title>Pseudomonas knackmussii B09-2.</title>
        <authorList>
            <person name="Deng Y."/>
        </authorList>
    </citation>
    <scope>NUCLEOTIDE SEQUENCE [LARGE SCALE GENOMIC DNA]</scope>
    <source>
        <strain evidence="2 3">B09-2</strain>
    </source>
</reference>
<dbReference type="PRINTS" id="PR00359">
    <property type="entry name" value="BP450"/>
</dbReference>
<comment type="similarity">
    <text evidence="1">Belongs to the cytochrome P450 family.</text>
</comment>
<sequence length="386" mass="43036">MDEHALPDWDPRSEAVLTDQTATYDDMRRRCPVANSRYGYTSLFRHEDVVRVLEDHQTFSSAVSRFPSVPNGMDPPEHTKYRQLIEPYFDQAHMDAFAPSCRDTAARLVQALPTEGTIELIAEFAQIFALRIQCAWLGWPDDLHEPLRLWTLKNQAATLARDEAAMGAVALEFDRYIKKLLAARRAAGNAAPNDVTTNLLRDQSLGRPLTDDEIVSILRNWTVGELGTIAASIGIVVHYLAVHDDLQQQLREQPALLPAAIDEILRIEAPLIMNRRVTTKQVTIRGRTLAAGTRLALLWASANRDEAVFGDPDEFRLDRDPSLNLLYGAGIHVCPGAPLARLELRVLMEELLARTRKISVAPGSEPIRAYFPASGYASLTVLVQKA</sequence>
<accession>A0ABY4KUW4</accession>
<proteinExistence type="inferred from homology"/>
<dbReference type="SUPFAM" id="SSF48264">
    <property type="entry name" value="Cytochrome P450"/>
    <property type="match status" value="1"/>
</dbReference>
<keyword evidence="3" id="KW-1185">Reference proteome</keyword>
<protein>
    <submittedName>
        <fullName evidence="2">Cytochrome P450</fullName>
    </submittedName>
</protein>
<dbReference type="Pfam" id="PF00067">
    <property type="entry name" value="p450"/>
    <property type="match status" value="1"/>
</dbReference>
<dbReference type="PANTHER" id="PTHR46696:SF6">
    <property type="entry name" value="P450, PUTATIVE (EUROFUNG)-RELATED"/>
    <property type="match status" value="1"/>
</dbReference>
<evidence type="ECO:0000313" key="3">
    <source>
        <dbReference type="Proteomes" id="UP000831189"/>
    </source>
</evidence>
<gene>
    <name evidence="2" type="ORF">M0M42_08140</name>
</gene>
<name>A0ABY4KUW4_9PSED</name>
<evidence type="ECO:0000256" key="1">
    <source>
        <dbReference type="ARBA" id="ARBA00010617"/>
    </source>
</evidence>
<dbReference type="Proteomes" id="UP000831189">
    <property type="component" value="Chromosome"/>
</dbReference>
<dbReference type="PANTHER" id="PTHR46696">
    <property type="entry name" value="P450, PUTATIVE (EUROFUNG)-RELATED"/>
    <property type="match status" value="1"/>
</dbReference>
<dbReference type="InterPro" id="IPR002397">
    <property type="entry name" value="Cyt_P450_B"/>
</dbReference>
<dbReference type="InterPro" id="IPR001128">
    <property type="entry name" value="Cyt_P450"/>
</dbReference>
<dbReference type="InterPro" id="IPR036396">
    <property type="entry name" value="Cyt_P450_sf"/>
</dbReference>
<dbReference type="Gene3D" id="1.10.630.10">
    <property type="entry name" value="Cytochrome P450"/>
    <property type="match status" value="1"/>
</dbReference>
<dbReference type="CDD" id="cd11079">
    <property type="entry name" value="Cyp_unk"/>
    <property type="match status" value="1"/>
</dbReference>
<evidence type="ECO:0000313" key="2">
    <source>
        <dbReference type="EMBL" id="UPQ84344.1"/>
    </source>
</evidence>
<dbReference type="EMBL" id="CP096208">
    <property type="protein sequence ID" value="UPQ84344.1"/>
    <property type="molecule type" value="Genomic_DNA"/>
</dbReference>